<dbReference type="AlphaFoldDB" id="A0A936YLE3"/>
<evidence type="ECO:0000256" key="2">
    <source>
        <dbReference type="SAM" id="SignalP"/>
    </source>
</evidence>
<evidence type="ECO:0000313" key="4">
    <source>
        <dbReference type="Proteomes" id="UP000633219"/>
    </source>
</evidence>
<keyword evidence="4" id="KW-1185">Reference proteome</keyword>
<accession>A0A936YLE3</accession>
<feature type="signal peptide" evidence="2">
    <location>
        <begin position="1"/>
        <end position="19"/>
    </location>
</feature>
<evidence type="ECO:0000256" key="1">
    <source>
        <dbReference type="SAM" id="MobiDB-lite"/>
    </source>
</evidence>
<feature type="region of interest" description="Disordered" evidence="1">
    <location>
        <begin position="30"/>
        <end position="50"/>
    </location>
</feature>
<gene>
    <name evidence="3" type="ORF">JJB09_10825</name>
</gene>
<organism evidence="3 4">
    <name type="scientific">Rhizobium setariae</name>
    <dbReference type="NCBI Taxonomy" id="2801340"/>
    <lineage>
        <taxon>Bacteria</taxon>
        <taxon>Pseudomonadati</taxon>
        <taxon>Pseudomonadota</taxon>
        <taxon>Alphaproteobacteria</taxon>
        <taxon>Hyphomicrobiales</taxon>
        <taxon>Rhizobiaceae</taxon>
        <taxon>Rhizobium/Agrobacterium group</taxon>
        <taxon>Rhizobium</taxon>
    </lineage>
</organism>
<evidence type="ECO:0000313" key="3">
    <source>
        <dbReference type="EMBL" id="MBL0372520.1"/>
    </source>
</evidence>
<reference evidence="3" key="1">
    <citation type="submission" date="2021-01" db="EMBL/GenBank/DDBJ databases">
        <title>Rhizobium sp. strain KVB221 16S ribosomal RNA gene Genome sequencing and assembly.</title>
        <authorList>
            <person name="Kang M."/>
        </authorList>
    </citation>
    <scope>NUCLEOTIDE SEQUENCE</scope>
    <source>
        <strain evidence="3">KVB221</strain>
    </source>
</reference>
<protein>
    <submittedName>
        <fullName evidence="3">Uncharacterized protein</fullName>
    </submittedName>
</protein>
<dbReference type="Proteomes" id="UP000633219">
    <property type="component" value="Unassembled WGS sequence"/>
</dbReference>
<name>A0A936YLE3_9HYPH</name>
<dbReference type="RefSeq" id="WP_201657399.1">
    <property type="nucleotide sequence ID" value="NZ_JAEQNC010000005.1"/>
</dbReference>
<dbReference type="EMBL" id="JAEQNC010000005">
    <property type="protein sequence ID" value="MBL0372520.1"/>
    <property type="molecule type" value="Genomic_DNA"/>
</dbReference>
<sequence length="80" mass="8562">MRTLLATTFVTIMAISALAGASHAGGMNNNGSKSFGHFNKNDGPSLDERKKWFGNTTNGAVDKCPSRIRNARGNCVSIIY</sequence>
<feature type="chain" id="PRO_5037021189" evidence="2">
    <location>
        <begin position="20"/>
        <end position="80"/>
    </location>
</feature>
<proteinExistence type="predicted"/>
<comment type="caution">
    <text evidence="3">The sequence shown here is derived from an EMBL/GenBank/DDBJ whole genome shotgun (WGS) entry which is preliminary data.</text>
</comment>
<keyword evidence="2" id="KW-0732">Signal</keyword>